<evidence type="ECO:0000256" key="3">
    <source>
        <dbReference type="ARBA" id="ARBA00023125"/>
    </source>
</evidence>
<dbReference type="PANTHER" id="PTHR33258:SF1">
    <property type="entry name" value="TRANSPOSASE INSL FOR INSERTION SEQUENCE ELEMENT IS186A-RELATED"/>
    <property type="match status" value="1"/>
</dbReference>
<comment type="similarity">
    <text evidence="1">Belongs to the transposase 11 family.</text>
</comment>
<dbReference type="EMBL" id="AGZG01000106">
    <property type="protein sequence ID" value="EKB62749.1"/>
    <property type="molecule type" value="Genomic_DNA"/>
</dbReference>
<dbReference type="AlphaFoldDB" id="K1MD41"/>
<name>K1MD41_9LACO</name>
<evidence type="ECO:0000313" key="12">
    <source>
        <dbReference type="Proteomes" id="UP000004722"/>
    </source>
</evidence>
<keyword evidence="3" id="KW-0238">DNA-binding</keyword>
<dbReference type="Proteomes" id="UP000004722">
    <property type="component" value="Unassembled WGS sequence"/>
</dbReference>
<keyword evidence="2" id="KW-0815">Transposition</keyword>
<reference evidence="7 12" key="1">
    <citation type="submission" date="2012-07" db="EMBL/GenBank/DDBJ databases">
        <title>The Genome Sequence of Lactobacillus crispatus FB077-07.</title>
        <authorList>
            <consortium name="The Broad Institute Genome Sequencing Platform"/>
            <person name="Earl A."/>
            <person name="Ward D."/>
            <person name="Feldgarden M."/>
            <person name="Gevers D."/>
            <person name="Saerens B."/>
            <person name="Vaneechoutte M."/>
            <person name="Walker B."/>
            <person name="Young S.K."/>
            <person name="Zeng Q."/>
            <person name="Gargeya S."/>
            <person name="Fitzgerald M."/>
            <person name="Haas B."/>
            <person name="Abouelleil A."/>
            <person name="Alvarado L."/>
            <person name="Arachchi H.M."/>
            <person name="Berlin A.M."/>
            <person name="Chapman S.B."/>
            <person name="Goldberg J."/>
            <person name="Griggs A."/>
            <person name="Gujja S."/>
            <person name="Hansen M."/>
            <person name="Howarth C."/>
            <person name="Imamovic A."/>
            <person name="Larimer J."/>
            <person name="McCowen C."/>
            <person name="Montmayeur A."/>
            <person name="Murphy C."/>
            <person name="Neiman D."/>
            <person name="Pearson M."/>
            <person name="Priest M."/>
            <person name="Roberts A."/>
            <person name="Saif S."/>
            <person name="Shea T."/>
            <person name="Sisk P."/>
            <person name="Sykes S."/>
            <person name="Wortman J."/>
            <person name="Nusbaum C."/>
            <person name="Birren B."/>
        </authorList>
    </citation>
    <scope>NUCLEOTIDE SEQUENCE [LARGE SCALE GENOMIC DNA]</scope>
    <source>
        <strain evidence="7 12">FB077-07</strain>
    </source>
</reference>
<dbReference type="Pfam" id="PF01609">
    <property type="entry name" value="DDE_Tnp_1"/>
    <property type="match status" value="1"/>
</dbReference>
<dbReference type="GO" id="GO:0003677">
    <property type="term" value="F:DNA binding"/>
    <property type="evidence" value="ECO:0007669"/>
    <property type="project" value="UniProtKB-KW"/>
</dbReference>
<evidence type="ECO:0000259" key="5">
    <source>
        <dbReference type="Pfam" id="PF01609"/>
    </source>
</evidence>
<evidence type="ECO:0000256" key="2">
    <source>
        <dbReference type="ARBA" id="ARBA00022578"/>
    </source>
</evidence>
<evidence type="ECO:0000313" key="8">
    <source>
        <dbReference type="EMBL" id="EKB62749.1"/>
    </source>
</evidence>
<evidence type="ECO:0000256" key="4">
    <source>
        <dbReference type="ARBA" id="ARBA00023172"/>
    </source>
</evidence>
<dbReference type="NCBIfam" id="NF033592">
    <property type="entry name" value="transpos_IS4_1"/>
    <property type="match status" value="1"/>
</dbReference>
<dbReference type="InterPro" id="IPR047952">
    <property type="entry name" value="Transpos_IS4"/>
</dbReference>
<evidence type="ECO:0000256" key="1">
    <source>
        <dbReference type="ARBA" id="ARBA00010075"/>
    </source>
</evidence>
<dbReference type="SUPFAM" id="SSF53098">
    <property type="entry name" value="Ribonuclease H-like"/>
    <property type="match status" value="1"/>
</dbReference>
<dbReference type="GO" id="GO:0004803">
    <property type="term" value="F:transposase activity"/>
    <property type="evidence" value="ECO:0007669"/>
    <property type="project" value="InterPro"/>
</dbReference>
<comment type="caution">
    <text evidence="7">The sequence shown here is derived from an EMBL/GenBank/DDBJ whole genome shotgun (WGS) entry which is preliminary data.</text>
</comment>
<gene>
    <name evidence="11" type="ORF">HMPREF9249_00226</name>
    <name evidence="10" type="ORF">HMPREF9249_01024</name>
    <name evidence="8" type="ORF">HMPREF9249_02189</name>
    <name evidence="9" type="ORF">HMPREF9249_02231</name>
    <name evidence="7" type="ORF">HMPREF9249_02370</name>
    <name evidence="6" type="ORF">HMPREF9249_02486</name>
</gene>
<accession>K1MD41</accession>
<organism evidence="7 12">
    <name type="scientific">Lactobacillus crispatus FB077-07</name>
    <dbReference type="NCBI Taxonomy" id="883092"/>
    <lineage>
        <taxon>Bacteria</taxon>
        <taxon>Bacillati</taxon>
        <taxon>Bacillota</taxon>
        <taxon>Bacilli</taxon>
        <taxon>Lactobacillales</taxon>
        <taxon>Lactobacillaceae</taxon>
        <taxon>Lactobacillus</taxon>
    </lineage>
</organism>
<evidence type="ECO:0000313" key="10">
    <source>
        <dbReference type="EMBL" id="EKB69811.1"/>
    </source>
</evidence>
<dbReference type="EMBL" id="AGZG01000119">
    <property type="protein sequence ID" value="EKB62010.1"/>
    <property type="molecule type" value="Genomic_DNA"/>
</dbReference>
<dbReference type="HOGENOM" id="CLU_049304_1_0_9"/>
<dbReference type="PANTHER" id="PTHR33258">
    <property type="entry name" value="TRANSPOSASE INSL FOR INSERTION SEQUENCE ELEMENT IS186A-RELATED"/>
    <property type="match status" value="1"/>
</dbReference>
<dbReference type="EMBL" id="AGZG01000106">
    <property type="protein sequence ID" value="EKB62791.1"/>
    <property type="molecule type" value="Genomic_DNA"/>
</dbReference>
<dbReference type="InterPro" id="IPR012337">
    <property type="entry name" value="RNaseH-like_sf"/>
</dbReference>
<dbReference type="EMBL" id="AGZG01000062">
    <property type="protein sequence ID" value="EKB69811.1"/>
    <property type="molecule type" value="Genomic_DNA"/>
</dbReference>
<evidence type="ECO:0000313" key="7">
    <source>
        <dbReference type="EMBL" id="EKB62147.1"/>
    </source>
</evidence>
<dbReference type="GO" id="GO:0006313">
    <property type="term" value="P:DNA transposition"/>
    <property type="evidence" value="ECO:0007669"/>
    <property type="project" value="InterPro"/>
</dbReference>
<sequence length="460" mass="53990">MVLIMKALHKNILERLDQIINNTGDHIHDFINNPHAFTRKRTLDAATVLKTTINMQGQNLNSELFRAFGEDATKKNDKVVSTSAYVQRKSQLSPACFKHILTVFNQNLFNIQLFDHHYRLFAIDGSDFNQIWNPKSNNIVQASSHKKKPYCQIHVNALYDLLNNTYQDCIFQPKSEMDERKAAVQMLKALNCGPYIVTMDRGYTSFNMIENCNRLPNCHYIIRTKAGQGGVKEITTLPDQECDREISCLVTTSNYYYITHKASENIHHVQHHYRQYIKYRSKNTQDLSWDFGELCTIKFRACKFRINDAKSGKEEWEVVLTNLDRKNYPLKRIKELYHLRWGIETSFKKLKYSLGSVQFHSKQDKFIEMEIYAHMIMFNAISQIDAQAYIPQKHCKYQYAINFKQSCLIIQSMYLASSLTQDFERILIQISYYTIPIRPGRKDKRNIKPKSAVYYLYRVA</sequence>
<dbReference type="EMBL" id="AGZG01000115">
    <property type="protein sequence ID" value="EKB62147.1"/>
    <property type="molecule type" value="Genomic_DNA"/>
</dbReference>
<evidence type="ECO:0000313" key="11">
    <source>
        <dbReference type="EMBL" id="EKB79001.1"/>
    </source>
</evidence>
<proteinExistence type="inferred from homology"/>
<dbReference type="Gene3D" id="3.90.350.10">
    <property type="entry name" value="Transposase Inhibitor Protein From Tn5, Chain A, domain 1"/>
    <property type="match status" value="1"/>
</dbReference>
<dbReference type="InterPro" id="IPR002559">
    <property type="entry name" value="Transposase_11"/>
</dbReference>
<dbReference type="PATRIC" id="fig|883092.3.peg.1013"/>
<protein>
    <recommendedName>
        <fullName evidence="5">Transposase IS4-like domain-containing protein</fullName>
    </recommendedName>
</protein>
<keyword evidence="4" id="KW-0233">DNA recombination</keyword>
<feature type="domain" description="Transposase IS4-like" evidence="5">
    <location>
        <begin position="118"/>
        <end position="379"/>
    </location>
</feature>
<evidence type="ECO:0000313" key="9">
    <source>
        <dbReference type="EMBL" id="EKB62791.1"/>
    </source>
</evidence>
<dbReference type="EMBL" id="AGZG01000013">
    <property type="protein sequence ID" value="EKB79001.1"/>
    <property type="molecule type" value="Genomic_DNA"/>
</dbReference>
<evidence type="ECO:0000313" key="6">
    <source>
        <dbReference type="EMBL" id="EKB62010.1"/>
    </source>
</evidence>